<reference evidence="2 3" key="1">
    <citation type="submission" date="2018-07" db="EMBL/GenBank/DDBJ databases">
        <title>Dyella tabacisoli L4-6T, whole genome shotgun sequence.</title>
        <authorList>
            <person name="Zhou X.-K."/>
            <person name="Li W.-J."/>
            <person name="Duan Y.-Q."/>
        </authorList>
    </citation>
    <scope>NUCLEOTIDE SEQUENCE [LARGE SCALE GENOMIC DNA]</scope>
    <source>
        <strain evidence="2 3">L4-6</strain>
    </source>
</reference>
<accession>A0A369UI08</accession>
<dbReference type="Proteomes" id="UP000253782">
    <property type="component" value="Unassembled WGS sequence"/>
</dbReference>
<keyword evidence="1" id="KW-0732">Signal</keyword>
<evidence type="ECO:0000256" key="1">
    <source>
        <dbReference type="SAM" id="SignalP"/>
    </source>
</evidence>
<feature type="chain" id="PRO_5016787511" evidence="1">
    <location>
        <begin position="26"/>
        <end position="93"/>
    </location>
</feature>
<dbReference type="AlphaFoldDB" id="A0A369UI08"/>
<evidence type="ECO:0000313" key="2">
    <source>
        <dbReference type="EMBL" id="RDD80127.1"/>
    </source>
</evidence>
<gene>
    <name evidence="2" type="ORF">DVJ77_18455</name>
</gene>
<evidence type="ECO:0000313" key="3">
    <source>
        <dbReference type="Proteomes" id="UP000253782"/>
    </source>
</evidence>
<feature type="signal peptide" evidence="1">
    <location>
        <begin position="1"/>
        <end position="25"/>
    </location>
</feature>
<protein>
    <submittedName>
        <fullName evidence="2">Uncharacterized protein</fullName>
    </submittedName>
</protein>
<sequence>MKLRGKSIICSLSLFIAFYAGLVGAVDNSAVIQGLGMRNPGSPDISKSKDFGRRFPNACCANFRAGRESLFSIDVLFLRIAPILESLCIYGSL</sequence>
<comment type="caution">
    <text evidence="2">The sequence shown here is derived from an EMBL/GenBank/DDBJ whole genome shotgun (WGS) entry which is preliminary data.</text>
</comment>
<dbReference type="EMBL" id="QQAH01000020">
    <property type="protein sequence ID" value="RDD80127.1"/>
    <property type="molecule type" value="Genomic_DNA"/>
</dbReference>
<proteinExistence type="predicted"/>
<name>A0A369UI08_9GAMM</name>
<keyword evidence="3" id="KW-1185">Reference proteome</keyword>
<organism evidence="2 3">
    <name type="scientific">Dyella tabacisoli</name>
    <dbReference type="NCBI Taxonomy" id="2282381"/>
    <lineage>
        <taxon>Bacteria</taxon>
        <taxon>Pseudomonadati</taxon>
        <taxon>Pseudomonadota</taxon>
        <taxon>Gammaproteobacteria</taxon>
        <taxon>Lysobacterales</taxon>
        <taxon>Rhodanobacteraceae</taxon>
        <taxon>Dyella</taxon>
    </lineage>
</organism>